<dbReference type="STRING" id="321763.SAMN04488692_10857"/>
<dbReference type="Pfam" id="PF02508">
    <property type="entry name" value="Rnf-Nqr"/>
    <property type="match status" value="1"/>
</dbReference>
<dbReference type="PANTHER" id="PTHR30335">
    <property type="entry name" value="INTEGRAL MEMBRANE PROTEIN OF SOXR-REDUCING COMPLEX"/>
    <property type="match status" value="1"/>
</dbReference>
<dbReference type="PANTHER" id="PTHR30335:SF0">
    <property type="entry name" value="ION-TRANSLOCATING OXIDOREDUCTASE COMPLEX SUBUNIT A"/>
    <property type="match status" value="1"/>
</dbReference>
<evidence type="ECO:0000256" key="1">
    <source>
        <dbReference type="ARBA" id="ARBA00004127"/>
    </source>
</evidence>
<dbReference type="GO" id="GO:0012505">
    <property type="term" value="C:endomembrane system"/>
    <property type="evidence" value="ECO:0007669"/>
    <property type="project" value="UniProtKB-SubCell"/>
</dbReference>
<evidence type="ECO:0000256" key="2">
    <source>
        <dbReference type="ARBA" id="ARBA00022448"/>
    </source>
</evidence>
<evidence type="ECO:0000256" key="7">
    <source>
        <dbReference type="SAM" id="Phobius"/>
    </source>
</evidence>
<dbReference type="OrthoDB" id="9803631at2"/>
<feature type="transmembrane region" description="Helical" evidence="7">
    <location>
        <begin position="102"/>
        <end position="121"/>
    </location>
</feature>
<dbReference type="RefSeq" id="WP_089759582.1">
    <property type="nucleotide sequence ID" value="NZ_FNGO01000008.1"/>
</dbReference>
<evidence type="ECO:0000313" key="9">
    <source>
        <dbReference type="Proteomes" id="UP000199476"/>
    </source>
</evidence>
<accession>A0A1G9MG32</accession>
<keyword evidence="3 7" id="KW-0812">Transmembrane</keyword>
<feature type="transmembrane region" description="Helical" evidence="7">
    <location>
        <begin position="42"/>
        <end position="60"/>
    </location>
</feature>
<reference evidence="8 9" key="1">
    <citation type="submission" date="2016-10" db="EMBL/GenBank/DDBJ databases">
        <authorList>
            <person name="de Groot N.N."/>
        </authorList>
    </citation>
    <scope>NUCLEOTIDE SEQUENCE [LARGE SCALE GENOMIC DNA]</scope>
    <source>
        <strain evidence="8 9">SLAS-1</strain>
    </source>
</reference>
<sequence>MVELLQLFLGGIFWNNIVLNNLLGLTPFLVERKSSFRDSLGIGITTTLLMIFLAMITFIIHEHVLIPLELTYLNNLIFVLLIMGLIFFMRMRPENPEKIYSWHYYLPDIFFNAAVFGMILLEIAEWETLIEAVVSAAGYGIGFTALLLIVDGMNNRMEKTAAPEWLKGVPIQLIILGILALAVSGLEGI</sequence>
<dbReference type="AlphaFoldDB" id="A0A1G9MG32"/>
<organism evidence="8 9">
    <name type="scientific">Halarsenatibacter silvermanii</name>
    <dbReference type="NCBI Taxonomy" id="321763"/>
    <lineage>
        <taxon>Bacteria</taxon>
        <taxon>Bacillati</taxon>
        <taxon>Bacillota</taxon>
        <taxon>Clostridia</taxon>
        <taxon>Halanaerobiales</taxon>
        <taxon>Halarsenatibacteraceae</taxon>
        <taxon>Halarsenatibacter</taxon>
    </lineage>
</organism>
<evidence type="ECO:0000256" key="5">
    <source>
        <dbReference type="ARBA" id="ARBA00022989"/>
    </source>
</evidence>
<dbReference type="InterPro" id="IPR050133">
    <property type="entry name" value="NqrDE/RnfAE_oxidrdctase"/>
</dbReference>
<keyword evidence="9" id="KW-1185">Reference proteome</keyword>
<evidence type="ECO:0000256" key="3">
    <source>
        <dbReference type="ARBA" id="ARBA00022692"/>
    </source>
</evidence>
<keyword evidence="2" id="KW-0813">Transport</keyword>
<dbReference type="PIRSF" id="PIRSF006102">
    <property type="entry name" value="NQR_DE"/>
    <property type="match status" value="1"/>
</dbReference>
<keyword evidence="5 7" id="KW-1133">Transmembrane helix</keyword>
<evidence type="ECO:0000313" key="8">
    <source>
        <dbReference type="EMBL" id="SDL73179.1"/>
    </source>
</evidence>
<proteinExistence type="predicted"/>
<protein>
    <submittedName>
        <fullName evidence="8">Electron transport complex protein RnfA</fullName>
    </submittedName>
</protein>
<feature type="transmembrane region" description="Helical" evidence="7">
    <location>
        <begin position="133"/>
        <end position="153"/>
    </location>
</feature>
<comment type="subcellular location">
    <subcellularLocation>
        <location evidence="1">Endomembrane system</location>
        <topology evidence="1">Multi-pass membrane protein</topology>
    </subcellularLocation>
</comment>
<gene>
    <name evidence="8" type="ORF">SAMN04488692_10857</name>
</gene>
<name>A0A1G9MG32_9FIRM</name>
<dbReference type="GO" id="GO:0005886">
    <property type="term" value="C:plasma membrane"/>
    <property type="evidence" value="ECO:0007669"/>
    <property type="project" value="TreeGrafter"/>
</dbReference>
<keyword evidence="4" id="KW-1278">Translocase</keyword>
<feature type="transmembrane region" description="Helical" evidence="7">
    <location>
        <begin position="72"/>
        <end position="90"/>
    </location>
</feature>
<keyword evidence="6 7" id="KW-0472">Membrane</keyword>
<evidence type="ECO:0000256" key="6">
    <source>
        <dbReference type="ARBA" id="ARBA00023136"/>
    </source>
</evidence>
<feature type="transmembrane region" description="Helical" evidence="7">
    <location>
        <begin position="12"/>
        <end position="30"/>
    </location>
</feature>
<dbReference type="InterPro" id="IPR003667">
    <property type="entry name" value="NqrDE/RnfAE"/>
</dbReference>
<evidence type="ECO:0000256" key="4">
    <source>
        <dbReference type="ARBA" id="ARBA00022967"/>
    </source>
</evidence>
<dbReference type="Proteomes" id="UP000199476">
    <property type="component" value="Unassembled WGS sequence"/>
</dbReference>
<dbReference type="EMBL" id="FNGO01000008">
    <property type="protein sequence ID" value="SDL73179.1"/>
    <property type="molecule type" value="Genomic_DNA"/>
</dbReference>